<dbReference type="GO" id="GO:0047938">
    <property type="term" value="F:glucose-6-phosphate 1-epimerase activity"/>
    <property type="evidence" value="ECO:0007669"/>
    <property type="project" value="UniProtKB-UniRule"/>
</dbReference>
<dbReference type="GO" id="GO:0005737">
    <property type="term" value="C:cytoplasm"/>
    <property type="evidence" value="ECO:0007669"/>
    <property type="project" value="TreeGrafter"/>
</dbReference>
<dbReference type="PIRSF" id="PIRSF016020">
    <property type="entry name" value="PHexose_mutarotase"/>
    <property type="match status" value="1"/>
</dbReference>
<dbReference type="AlphaFoldDB" id="A0A8H7ZG85"/>
<dbReference type="Gene3D" id="2.70.98.10">
    <property type="match status" value="1"/>
</dbReference>
<evidence type="ECO:0000256" key="3">
    <source>
        <dbReference type="ARBA" id="ARBA00012083"/>
    </source>
</evidence>
<evidence type="ECO:0000256" key="5">
    <source>
        <dbReference type="PIRNR" id="PIRNR016020"/>
    </source>
</evidence>
<comment type="function">
    <text evidence="5">Catalyzes the interconversion between the alpha and beta anomers from at least three hexose 6-phosphate sugars (Glc6P, Gal6P, and Man6P).</text>
</comment>
<feature type="binding site" evidence="7">
    <location>
        <position position="82"/>
    </location>
    <ligand>
        <name>substrate</name>
    </ligand>
</feature>
<dbReference type="SUPFAM" id="SSF74650">
    <property type="entry name" value="Galactose mutarotase-like"/>
    <property type="match status" value="1"/>
</dbReference>
<proteinExistence type="inferred from homology"/>
<dbReference type="GO" id="GO:0030246">
    <property type="term" value="F:carbohydrate binding"/>
    <property type="evidence" value="ECO:0007669"/>
    <property type="project" value="UniProtKB-UniRule"/>
</dbReference>
<dbReference type="InterPro" id="IPR014718">
    <property type="entry name" value="GH-type_carb-bd"/>
</dbReference>
<dbReference type="InterPro" id="IPR025532">
    <property type="entry name" value="G6P_1-epimerase"/>
</dbReference>
<evidence type="ECO:0000256" key="1">
    <source>
        <dbReference type="ARBA" id="ARBA00001096"/>
    </source>
</evidence>
<dbReference type="RefSeq" id="XP_067547604.1">
    <property type="nucleotide sequence ID" value="XM_067693044.1"/>
</dbReference>
<dbReference type="OrthoDB" id="1659429at2759"/>
<accession>A0A8H7ZG85</accession>
<feature type="binding site" evidence="7">
    <location>
        <position position="87"/>
    </location>
    <ligand>
        <name>substrate</name>
    </ligand>
</feature>
<dbReference type="InterPro" id="IPR011013">
    <property type="entry name" value="Gal_mutarotase_sf_dom"/>
</dbReference>
<dbReference type="PANTHER" id="PTHR11122:SF13">
    <property type="entry name" value="GLUCOSE-6-PHOSPHATE 1-EPIMERASE"/>
    <property type="match status" value="1"/>
</dbReference>
<evidence type="ECO:0000256" key="6">
    <source>
        <dbReference type="PIRSR" id="PIRSR016020-1"/>
    </source>
</evidence>
<evidence type="ECO:0000256" key="4">
    <source>
        <dbReference type="ARBA" id="ARBA00023235"/>
    </source>
</evidence>
<dbReference type="GeneID" id="93652645"/>
<dbReference type="GO" id="GO:0005975">
    <property type="term" value="P:carbohydrate metabolic process"/>
    <property type="evidence" value="ECO:0007669"/>
    <property type="project" value="InterPro"/>
</dbReference>
<keyword evidence="9" id="KW-1185">Reference proteome</keyword>
<dbReference type="Proteomes" id="UP000669133">
    <property type="component" value="Unassembled WGS sequence"/>
</dbReference>
<feature type="active site" evidence="6">
    <location>
        <position position="159"/>
    </location>
</feature>
<gene>
    <name evidence="8" type="ORF">I9W82_004016</name>
</gene>
<evidence type="ECO:0000256" key="2">
    <source>
        <dbReference type="ARBA" id="ARBA00005866"/>
    </source>
</evidence>
<comment type="similarity">
    <text evidence="2 5">Belongs to the glucose-6-phosphate 1-epimerase family.</text>
</comment>
<sequence>MPVEELEDRVILTDTNDSNTNLTILKYGATIISWQHQGHEKLWLSKAAKLDGSNPVRGGIPLVFPIFGKQKDANHPTAKLPQHGFARNNTWEFLGQTKENPPTVQFGLGPEQLSEETRQQWNYDFTLILTISLSKDKLNQSIEVENTGSVPFEFNWLFHTYYHVEDITDVLVNNLADIACYDQLIAEDYKEKAPVISFHEEFDRIYRNISPKRTIQIVDKGNVLYNLHRTNLQDSVVWNPWTKKAQGMSDFEPKDGFHNMLCVEPGHVSSMVVLPPREKWSGEQEIEIGGEIKVQANIYE</sequence>
<name>A0A8H7ZG85_9ASCO</name>
<evidence type="ECO:0000256" key="7">
    <source>
        <dbReference type="PIRSR" id="PIRSR016020-2"/>
    </source>
</evidence>
<dbReference type="EMBL" id="JAEOAQ010000005">
    <property type="protein sequence ID" value="KAG5418488.1"/>
    <property type="molecule type" value="Genomic_DNA"/>
</dbReference>
<comment type="catalytic activity">
    <reaction evidence="1">
        <text>alpha-D-glucose 6-phosphate = beta-D-glucose 6-phosphate</text>
        <dbReference type="Rhea" id="RHEA:16249"/>
        <dbReference type="ChEBI" id="CHEBI:58225"/>
        <dbReference type="ChEBI" id="CHEBI:58247"/>
        <dbReference type="EC" id="5.1.3.15"/>
    </reaction>
</comment>
<comment type="caution">
    <text evidence="8">The sequence shown here is derived from an EMBL/GenBank/DDBJ whole genome shotgun (WGS) entry which is preliminary data.</text>
</comment>
<dbReference type="PANTHER" id="PTHR11122">
    <property type="entry name" value="APOSPORY-ASSOCIATED PROTEIN C-RELATED"/>
    <property type="match status" value="1"/>
</dbReference>
<keyword evidence="4 5" id="KW-0413">Isomerase</keyword>
<dbReference type="EC" id="5.1.3.15" evidence="3 5"/>
<dbReference type="CDD" id="cd09020">
    <property type="entry name" value="D-hex-6-P-epi_like"/>
    <property type="match status" value="1"/>
</dbReference>
<dbReference type="InterPro" id="IPR008183">
    <property type="entry name" value="Aldose_1/G6P_1-epimerase"/>
</dbReference>
<feature type="binding site" evidence="7">
    <location>
        <position position="57"/>
    </location>
    <ligand>
        <name>substrate</name>
    </ligand>
</feature>
<evidence type="ECO:0000313" key="8">
    <source>
        <dbReference type="EMBL" id="KAG5418488.1"/>
    </source>
</evidence>
<organism evidence="8 9">
    <name type="scientific">Candida metapsilosis</name>
    <dbReference type="NCBI Taxonomy" id="273372"/>
    <lineage>
        <taxon>Eukaryota</taxon>
        <taxon>Fungi</taxon>
        <taxon>Dikarya</taxon>
        <taxon>Ascomycota</taxon>
        <taxon>Saccharomycotina</taxon>
        <taxon>Pichiomycetes</taxon>
        <taxon>Debaryomycetaceae</taxon>
        <taxon>Candida/Lodderomyces clade</taxon>
        <taxon>Candida</taxon>
    </lineage>
</organism>
<reference evidence="8 9" key="1">
    <citation type="submission" date="2020-12" db="EMBL/GenBank/DDBJ databases">
        <title>Effect of drift, selection, and recombination on the evolution of hybrid genomes in Candida yeast pathogens.</title>
        <authorList>
            <person name="Mixao V."/>
            <person name="Ksiezopolska E."/>
            <person name="Saus E."/>
            <person name="Boekhout T."/>
            <person name="Gacser A."/>
            <person name="Gabaldon T."/>
        </authorList>
    </citation>
    <scope>NUCLEOTIDE SEQUENCE [LARGE SCALE GENOMIC DNA]</scope>
    <source>
        <strain evidence="8 9">BP57</strain>
    </source>
</reference>
<evidence type="ECO:0000313" key="9">
    <source>
        <dbReference type="Proteomes" id="UP000669133"/>
    </source>
</evidence>
<protein>
    <recommendedName>
        <fullName evidence="3 5">Glucose-6-phosphate 1-epimerase</fullName>
        <ecNumber evidence="3 5">5.1.3.15</ecNumber>
    </recommendedName>
</protein>
<dbReference type="Pfam" id="PF01263">
    <property type="entry name" value="Aldose_epim"/>
    <property type="match status" value="1"/>
</dbReference>
<feature type="active site" evidence="6">
    <location>
        <position position="264"/>
    </location>
</feature>